<evidence type="ECO:0000256" key="3">
    <source>
        <dbReference type="ARBA" id="ARBA00023002"/>
    </source>
</evidence>
<name>A0ABN9YKJ9_9LACO</name>
<dbReference type="InterPro" id="IPR023210">
    <property type="entry name" value="NADP_OxRdtase_dom"/>
</dbReference>
<comment type="similarity">
    <text evidence="1">Belongs to the aldo/keto reductase family.</text>
</comment>
<keyword evidence="6" id="KW-1185">Reference proteome</keyword>
<dbReference type="PROSITE" id="PS00798">
    <property type="entry name" value="ALDOKETO_REDUCTASE_1"/>
    <property type="match status" value="1"/>
</dbReference>
<evidence type="ECO:0000259" key="4">
    <source>
        <dbReference type="Pfam" id="PF00248"/>
    </source>
</evidence>
<reference evidence="5 6" key="1">
    <citation type="submission" date="2023-10" db="EMBL/GenBank/DDBJ databases">
        <authorList>
            <person name="Botero Cardona J."/>
        </authorList>
    </citation>
    <scope>NUCLEOTIDE SEQUENCE [LARGE SCALE GENOMIC DNA]</scope>
    <source>
        <strain evidence="5 6">R-54839</strain>
    </source>
</reference>
<dbReference type="EMBL" id="CAUZLR010000001">
    <property type="protein sequence ID" value="CAK1229154.1"/>
    <property type="molecule type" value="Genomic_DNA"/>
</dbReference>
<dbReference type="Proteomes" id="UP001314261">
    <property type="component" value="Unassembled WGS sequence"/>
</dbReference>
<dbReference type="EC" id="1.1.1.346" evidence="5"/>
<protein>
    <submittedName>
        <fullName evidence="5">Related to diketogulonate reductase (ARA1)</fullName>
        <ecNumber evidence="5">1.1.1.346</ecNumber>
    </submittedName>
</protein>
<dbReference type="Pfam" id="PF00248">
    <property type="entry name" value="Aldo_ket_red"/>
    <property type="match status" value="1"/>
</dbReference>
<dbReference type="PANTHER" id="PTHR43827">
    <property type="entry name" value="2,5-DIKETO-D-GLUCONIC ACID REDUCTASE"/>
    <property type="match status" value="1"/>
</dbReference>
<accession>A0ABN9YKJ9</accession>
<dbReference type="Gene3D" id="3.20.20.100">
    <property type="entry name" value="NADP-dependent oxidoreductase domain"/>
    <property type="match status" value="1"/>
</dbReference>
<dbReference type="InterPro" id="IPR018170">
    <property type="entry name" value="Aldo/ket_reductase_CS"/>
</dbReference>
<organism evidence="5 6">
    <name type="scientific">Fructobacillus fructosus</name>
    <dbReference type="NCBI Taxonomy" id="1631"/>
    <lineage>
        <taxon>Bacteria</taxon>
        <taxon>Bacillati</taxon>
        <taxon>Bacillota</taxon>
        <taxon>Bacilli</taxon>
        <taxon>Lactobacillales</taxon>
        <taxon>Lactobacillaceae</taxon>
        <taxon>Fructobacillus</taxon>
    </lineage>
</organism>
<dbReference type="PROSITE" id="PS00062">
    <property type="entry name" value="ALDOKETO_REDUCTASE_2"/>
    <property type="match status" value="1"/>
</dbReference>
<keyword evidence="2" id="KW-0521">NADP</keyword>
<dbReference type="PROSITE" id="PS00063">
    <property type="entry name" value="ALDOKETO_REDUCTASE_3"/>
    <property type="match status" value="1"/>
</dbReference>
<dbReference type="PANTHER" id="PTHR43827:SF3">
    <property type="entry name" value="NADP-DEPENDENT OXIDOREDUCTASE DOMAIN-CONTAINING PROTEIN"/>
    <property type="match status" value="1"/>
</dbReference>
<dbReference type="CDD" id="cd19133">
    <property type="entry name" value="AKR_AKR5F1"/>
    <property type="match status" value="1"/>
</dbReference>
<feature type="domain" description="NADP-dependent oxidoreductase" evidence="4">
    <location>
        <begin position="11"/>
        <end position="247"/>
    </location>
</feature>
<evidence type="ECO:0000313" key="5">
    <source>
        <dbReference type="EMBL" id="CAK1229154.1"/>
    </source>
</evidence>
<dbReference type="InterPro" id="IPR036812">
    <property type="entry name" value="NAD(P)_OxRdtase_dom_sf"/>
</dbReference>
<gene>
    <name evidence="5" type="ORF">R54839_PPFHFPJH_00344</name>
</gene>
<dbReference type="SUPFAM" id="SSF51430">
    <property type="entry name" value="NAD(P)-linked oxidoreductase"/>
    <property type="match status" value="1"/>
</dbReference>
<evidence type="ECO:0000256" key="2">
    <source>
        <dbReference type="ARBA" id="ARBA00022857"/>
    </source>
</evidence>
<evidence type="ECO:0000256" key="1">
    <source>
        <dbReference type="ARBA" id="ARBA00007905"/>
    </source>
</evidence>
<dbReference type="GO" id="GO:0016491">
    <property type="term" value="F:oxidoreductase activity"/>
    <property type="evidence" value="ECO:0007669"/>
    <property type="project" value="UniProtKB-KW"/>
</dbReference>
<proteinExistence type="inferred from homology"/>
<dbReference type="InterPro" id="IPR020471">
    <property type="entry name" value="AKR"/>
</dbReference>
<sequence>MPLVGFGVFQISDLDETQQVVELAIKNGYRLIDTASSYGNEEAVGRAIQESGVDRKQLFITTKAFVNEMGYRQTVQAFYQSLDKLKLDYIDLYLIHMPFGDYYGSYQAIIDLYKAGKIRAIGVSNFDEAKLIDLVKNVEIVPHVNQIEHHPHFQRPELLKFMAENKIQPEAWAPFAEGMNGMFTEPVLTEIAQAHEKSVAQVILRWNIQQGIIVIPKSTHENRIQENFSVFDFELTQDEMTRINQLDLKKPSMLDVNDPAEVERVYHYLENPVVTTLK</sequence>
<evidence type="ECO:0000313" key="6">
    <source>
        <dbReference type="Proteomes" id="UP001314261"/>
    </source>
</evidence>
<dbReference type="PRINTS" id="PR00069">
    <property type="entry name" value="ALDKETRDTASE"/>
</dbReference>
<comment type="caution">
    <text evidence="5">The sequence shown here is derived from an EMBL/GenBank/DDBJ whole genome shotgun (WGS) entry which is preliminary data.</text>
</comment>
<dbReference type="PIRSF" id="PIRSF000097">
    <property type="entry name" value="AKR"/>
    <property type="match status" value="1"/>
</dbReference>
<keyword evidence="3 5" id="KW-0560">Oxidoreductase</keyword>